<feature type="coiled-coil region" evidence="1">
    <location>
        <begin position="77"/>
        <end position="104"/>
    </location>
</feature>
<dbReference type="Proteomes" id="UP000609726">
    <property type="component" value="Unassembled WGS sequence"/>
</dbReference>
<keyword evidence="3" id="KW-1185">Reference proteome</keyword>
<evidence type="ECO:0000313" key="3">
    <source>
        <dbReference type="Proteomes" id="UP000609726"/>
    </source>
</evidence>
<gene>
    <name evidence="2" type="ORF">F2P45_18830</name>
</gene>
<comment type="caution">
    <text evidence="2">The sequence shown here is derived from an EMBL/GenBank/DDBJ whole genome shotgun (WGS) entry which is preliminary data.</text>
</comment>
<evidence type="ECO:0000256" key="1">
    <source>
        <dbReference type="SAM" id="Coils"/>
    </source>
</evidence>
<reference evidence="2 3" key="1">
    <citation type="submission" date="2019-10" db="EMBL/GenBank/DDBJ databases">
        <title>Taxonomy of Antarctic Massilia spp.: description of Massilia rubra sp. nov., Massilia aquatica sp. nov., Massilia mucilaginosa sp. nov., Massilia frigida sp. nov. isolated from streams, lakes and regoliths.</title>
        <authorList>
            <person name="Holochova P."/>
            <person name="Sedlacek I."/>
            <person name="Kralova S."/>
            <person name="Maslanova I."/>
            <person name="Busse H.-J."/>
            <person name="Stankova E."/>
            <person name="Vrbovska V."/>
            <person name="Kovarovic V."/>
            <person name="Bartak M."/>
            <person name="Svec P."/>
            <person name="Pantucek R."/>
        </authorList>
    </citation>
    <scope>NUCLEOTIDE SEQUENCE [LARGE SCALE GENOMIC DNA]</scope>
    <source>
        <strain evidence="2 3">CCM 8733</strain>
    </source>
</reference>
<evidence type="ECO:0000313" key="2">
    <source>
        <dbReference type="EMBL" id="NHZ91055.1"/>
    </source>
</evidence>
<proteinExistence type="predicted"/>
<protein>
    <submittedName>
        <fullName evidence="2">Uncharacterized protein</fullName>
    </submittedName>
</protein>
<name>A0ABX0NWE9_9BURK</name>
<sequence length="167" mass="18962">MVRKRSDEADTQLTAILESLLAENINISAREVAKRHPEVASASTITRDRARRELLEIYQLRQVELNKWQDRLKKGSKAEVATKLEQQQSRIEQLERNEEILLRGHVSLIAVMAELGGTTKLSSYYNRFSELRDSLAQLNALPESARKISGIAAKERKKSPPKKRAGK</sequence>
<dbReference type="RefSeq" id="WP_166878459.1">
    <property type="nucleotide sequence ID" value="NZ_WHJH01000024.1"/>
</dbReference>
<organism evidence="2 3">
    <name type="scientific">Massilia mucilaginosa</name>
    <dbReference type="NCBI Taxonomy" id="2609282"/>
    <lineage>
        <taxon>Bacteria</taxon>
        <taxon>Pseudomonadati</taxon>
        <taxon>Pseudomonadota</taxon>
        <taxon>Betaproteobacteria</taxon>
        <taxon>Burkholderiales</taxon>
        <taxon>Oxalobacteraceae</taxon>
        <taxon>Telluria group</taxon>
        <taxon>Massilia</taxon>
    </lineage>
</organism>
<dbReference type="EMBL" id="WHJH01000024">
    <property type="protein sequence ID" value="NHZ91055.1"/>
    <property type="molecule type" value="Genomic_DNA"/>
</dbReference>
<keyword evidence="1" id="KW-0175">Coiled coil</keyword>
<accession>A0ABX0NWE9</accession>